<feature type="compositionally biased region" description="Polar residues" evidence="1">
    <location>
        <begin position="172"/>
        <end position="184"/>
    </location>
</feature>
<sequence>MYSLIHAWYLVFKYPIQQYHMLPFGIGEGRFNRESSSIDLEVGIPDSPGSQSSMLTSAETPGSLQSAKRSSSFASGRNSSDKKKSSAKSGRKSQAKDRRKSSVSASTSRWDRFTSILDFPDPTQQPPPGDYDDYRETINQAAIASAKLKANGKNKKSHKKRNSHKKKKSPNDDTTASLLSSRSIEQMEIHSDNSASSNGKKSHDNDNTPLL</sequence>
<feature type="compositionally biased region" description="Basic residues" evidence="1">
    <location>
        <begin position="85"/>
        <end position="101"/>
    </location>
</feature>
<dbReference type="Proteomes" id="UP001150538">
    <property type="component" value="Unassembled WGS sequence"/>
</dbReference>
<evidence type="ECO:0000313" key="3">
    <source>
        <dbReference type="Proteomes" id="UP001150538"/>
    </source>
</evidence>
<feature type="region of interest" description="Disordered" evidence="1">
    <location>
        <begin position="40"/>
        <end position="211"/>
    </location>
</feature>
<dbReference type="AlphaFoldDB" id="A0A9W8ACB1"/>
<accession>A0A9W8ACB1</accession>
<feature type="compositionally biased region" description="Basic and acidic residues" evidence="1">
    <location>
        <begin position="201"/>
        <end position="211"/>
    </location>
</feature>
<reference evidence="2" key="1">
    <citation type="submission" date="2022-07" db="EMBL/GenBank/DDBJ databases">
        <title>Phylogenomic reconstructions and comparative analyses of Kickxellomycotina fungi.</title>
        <authorList>
            <person name="Reynolds N.K."/>
            <person name="Stajich J.E."/>
            <person name="Barry K."/>
            <person name="Grigoriev I.V."/>
            <person name="Crous P."/>
            <person name="Smith M.E."/>
        </authorList>
    </citation>
    <scope>NUCLEOTIDE SEQUENCE</scope>
    <source>
        <strain evidence="2">NBRC 100468</strain>
    </source>
</reference>
<name>A0A9W8ACB1_9FUNG</name>
<organism evidence="2 3">
    <name type="scientific">Mycoemilia scoparia</name>
    <dbReference type="NCBI Taxonomy" id="417184"/>
    <lineage>
        <taxon>Eukaryota</taxon>
        <taxon>Fungi</taxon>
        <taxon>Fungi incertae sedis</taxon>
        <taxon>Zoopagomycota</taxon>
        <taxon>Kickxellomycotina</taxon>
        <taxon>Kickxellomycetes</taxon>
        <taxon>Kickxellales</taxon>
        <taxon>Kickxellaceae</taxon>
        <taxon>Mycoemilia</taxon>
    </lineage>
</organism>
<comment type="caution">
    <text evidence="2">The sequence shown here is derived from an EMBL/GenBank/DDBJ whole genome shotgun (WGS) entry which is preliminary data.</text>
</comment>
<proteinExistence type="predicted"/>
<feature type="compositionally biased region" description="Basic residues" evidence="1">
    <location>
        <begin position="150"/>
        <end position="168"/>
    </location>
</feature>
<feature type="compositionally biased region" description="Polar residues" evidence="1">
    <location>
        <begin position="48"/>
        <end position="69"/>
    </location>
</feature>
<keyword evidence="3" id="KW-1185">Reference proteome</keyword>
<protein>
    <submittedName>
        <fullName evidence="2">Uncharacterized protein</fullName>
    </submittedName>
</protein>
<gene>
    <name evidence="2" type="ORF">H4219_000365</name>
</gene>
<dbReference type="EMBL" id="JANBPU010000002">
    <property type="protein sequence ID" value="KAJ1922018.1"/>
    <property type="molecule type" value="Genomic_DNA"/>
</dbReference>
<evidence type="ECO:0000256" key="1">
    <source>
        <dbReference type="SAM" id="MobiDB-lite"/>
    </source>
</evidence>
<evidence type="ECO:0000313" key="2">
    <source>
        <dbReference type="EMBL" id="KAJ1922018.1"/>
    </source>
</evidence>